<organism evidence="1 2">
    <name type="scientific">Albula glossodonta</name>
    <name type="common">roundjaw bonefish</name>
    <dbReference type="NCBI Taxonomy" id="121402"/>
    <lineage>
        <taxon>Eukaryota</taxon>
        <taxon>Metazoa</taxon>
        <taxon>Chordata</taxon>
        <taxon>Craniata</taxon>
        <taxon>Vertebrata</taxon>
        <taxon>Euteleostomi</taxon>
        <taxon>Actinopterygii</taxon>
        <taxon>Neopterygii</taxon>
        <taxon>Teleostei</taxon>
        <taxon>Albuliformes</taxon>
        <taxon>Albulidae</taxon>
        <taxon>Albula</taxon>
    </lineage>
</organism>
<reference evidence="1" key="1">
    <citation type="thesis" date="2021" institute="BYU ScholarsArchive" country="Provo, UT, USA">
        <title>Applications of and Algorithms for Genome Assembly and Genomic Analyses with an Emphasis on Marine Teleosts.</title>
        <authorList>
            <person name="Pickett B.D."/>
        </authorList>
    </citation>
    <scope>NUCLEOTIDE SEQUENCE</scope>
    <source>
        <strain evidence="1">HI-2016</strain>
    </source>
</reference>
<dbReference type="PANTHER" id="PTHR47735:SF9">
    <property type="entry name" value="POTASSIUM VOLTAGE-GATED CHANNEL SUBFAMILY KQT MEMBER 4-LIKE ISOFORM X1"/>
    <property type="match status" value="1"/>
</dbReference>
<proteinExistence type="predicted"/>
<evidence type="ECO:0000313" key="1">
    <source>
        <dbReference type="EMBL" id="KAG9350529.1"/>
    </source>
</evidence>
<dbReference type="InterPro" id="IPR003937">
    <property type="entry name" value="K_chnl_volt-dep_KCNQ"/>
</dbReference>
<comment type="caution">
    <text evidence="1">The sequence shown here is derived from an EMBL/GenBank/DDBJ whole genome shotgun (WGS) entry which is preliminary data.</text>
</comment>
<dbReference type="PANTHER" id="PTHR47735">
    <property type="entry name" value="POTASSIUM VOLTAGE-GATED CHANNEL SUBFAMILY KQT MEMBER 4"/>
    <property type="match status" value="1"/>
</dbReference>
<protein>
    <submittedName>
        <fullName evidence="1">Uncharacterized protein</fullName>
    </submittedName>
</protein>
<evidence type="ECO:0000313" key="2">
    <source>
        <dbReference type="Proteomes" id="UP000824540"/>
    </source>
</evidence>
<dbReference type="Gene3D" id="6.10.140.1910">
    <property type="match status" value="1"/>
</dbReference>
<gene>
    <name evidence="1" type="ORF">JZ751_026895</name>
</gene>
<keyword evidence="2" id="KW-1185">Reference proteome</keyword>
<name>A0A8T2PE96_9TELE</name>
<dbReference type="Proteomes" id="UP000824540">
    <property type="component" value="Unassembled WGS sequence"/>
</dbReference>
<sequence length="178" mass="20473">MKKAKGSLPASGQILGGTQYPRRWLGNLYVLMRLQGILGSGFALKVQEQHRQKHFEKRRNPAASLIQAAWRFYSTDGSRPYLSATWRHYETPAVYPAVSLKSRLRERAFQSELVELLRSSEQQRVSERMQDAPSFVTVCAALPWTGSWEVHGLNYSHTHTQLLHQNSPPSFRPSWRRP</sequence>
<dbReference type="OrthoDB" id="8879391at2759"/>
<accession>A0A8T2PE96</accession>
<dbReference type="EMBL" id="JAFBMS010000008">
    <property type="protein sequence ID" value="KAG9350529.1"/>
    <property type="molecule type" value="Genomic_DNA"/>
</dbReference>
<dbReference type="GO" id="GO:0008076">
    <property type="term" value="C:voltage-gated potassium channel complex"/>
    <property type="evidence" value="ECO:0007669"/>
    <property type="project" value="TreeGrafter"/>
</dbReference>
<dbReference type="AlphaFoldDB" id="A0A8T2PE96"/>
<dbReference type="GO" id="GO:0005249">
    <property type="term" value="F:voltage-gated potassium channel activity"/>
    <property type="evidence" value="ECO:0007669"/>
    <property type="project" value="InterPro"/>
</dbReference>